<keyword evidence="2" id="KW-1185">Reference proteome</keyword>
<dbReference type="SUPFAM" id="SSF51004">
    <property type="entry name" value="C-terminal (heme d1) domain of cytochrome cd1-nitrite reductase"/>
    <property type="match status" value="1"/>
</dbReference>
<organism evidence="1 2">
    <name type="scientific">Caulifigura coniformis</name>
    <dbReference type="NCBI Taxonomy" id="2527983"/>
    <lineage>
        <taxon>Bacteria</taxon>
        <taxon>Pseudomonadati</taxon>
        <taxon>Planctomycetota</taxon>
        <taxon>Planctomycetia</taxon>
        <taxon>Planctomycetales</taxon>
        <taxon>Planctomycetaceae</taxon>
        <taxon>Caulifigura</taxon>
    </lineage>
</organism>
<proteinExistence type="predicted"/>
<evidence type="ECO:0000313" key="2">
    <source>
        <dbReference type="Proteomes" id="UP000315700"/>
    </source>
</evidence>
<dbReference type="AlphaFoldDB" id="A0A517SM17"/>
<dbReference type="KEGG" id="ccos:Pan44_52320"/>
<dbReference type="RefSeq" id="WP_145034545.1">
    <property type="nucleotide sequence ID" value="NZ_CP036271.1"/>
</dbReference>
<gene>
    <name evidence="1" type="ORF">Pan44_52320</name>
</gene>
<dbReference type="EMBL" id="CP036271">
    <property type="protein sequence ID" value="QDT57165.1"/>
    <property type="molecule type" value="Genomic_DNA"/>
</dbReference>
<accession>A0A517SM17</accession>
<dbReference type="OrthoDB" id="839202at2"/>
<sequence>MSERRVEGASAVAFRLQLKSNRRYSPGMTILLQLCLLFAAADPASWTAVREIDAPEAHQAAAADERFLYAITNRVVAKYDRETGKRIAISTGPAEHLNSGFQFEGRLYCAHSNFPKTPEKSEIKVLDTASMQLTTFHDFGNFGGSLTWCLKKEGRWWCHFAKYGADNAGSFLVELDDDWRELRRFTWPKEVIGRLGKNSLSGGVWQGDVLVVTGHDDPLLFRVRLPETGSVLQLVDTQTIPFTGQGIAADPVGGGLVGIQRKAKKLIVAVPPVTMEAK</sequence>
<protein>
    <submittedName>
        <fullName evidence="1">Uncharacterized protein</fullName>
    </submittedName>
</protein>
<evidence type="ECO:0000313" key="1">
    <source>
        <dbReference type="EMBL" id="QDT57165.1"/>
    </source>
</evidence>
<dbReference type="InParanoid" id="A0A517SM17"/>
<dbReference type="Proteomes" id="UP000315700">
    <property type="component" value="Chromosome"/>
</dbReference>
<reference evidence="1 2" key="1">
    <citation type="submission" date="2019-02" db="EMBL/GenBank/DDBJ databases">
        <title>Deep-cultivation of Planctomycetes and their phenomic and genomic characterization uncovers novel biology.</title>
        <authorList>
            <person name="Wiegand S."/>
            <person name="Jogler M."/>
            <person name="Boedeker C."/>
            <person name="Pinto D."/>
            <person name="Vollmers J."/>
            <person name="Rivas-Marin E."/>
            <person name="Kohn T."/>
            <person name="Peeters S.H."/>
            <person name="Heuer A."/>
            <person name="Rast P."/>
            <person name="Oberbeckmann S."/>
            <person name="Bunk B."/>
            <person name="Jeske O."/>
            <person name="Meyerdierks A."/>
            <person name="Storesund J.E."/>
            <person name="Kallscheuer N."/>
            <person name="Luecker S."/>
            <person name="Lage O.M."/>
            <person name="Pohl T."/>
            <person name="Merkel B.J."/>
            <person name="Hornburger P."/>
            <person name="Mueller R.-W."/>
            <person name="Bruemmer F."/>
            <person name="Labrenz M."/>
            <person name="Spormann A.M."/>
            <person name="Op den Camp H."/>
            <person name="Overmann J."/>
            <person name="Amann R."/>
            <person name="Jetten M.S.M."/>
            <person name="Mascher T."/>
            <person name="Medema M.H."/>
            <person name="Devos D.P."/>
            <person name="Kaster A.-K."/>
            <person name="Ovreas L."/>
            <person name="Rohde M."/>
            <person name="Galperin M.Y."/>
            <person name="Jogler C."/>
        </authorList>
    </citation>
    <scope>NUCLEOTIDE SEQUENCE [LARGE SCALE GENOMIC DNA]</scope>
    <source>
        <strain evidence="1 2">Pan44</strain>
    </source>
</reference>
<dbReference type="InterPro" id="IPR011048">
    <property type="entry name" value="Haem_d1_sf"/>
</dbReference>
<name>A0A517SM17_9PLAN</name>